<evidence type="ECO:0000313" key="3">
    <source>
        <dbReference type="Proteomes" id="UP001321582"/>
    </source>
</evidence>
<accession>A0AAU9DCN6</accession>
<evidence type="ECO:0000313" key="2">
    <source>
        <dbReference type="EMBL" id="BDU50057.1"/>
    </source>
</evidence>
<gene>
    <name evidence="2" type="ORF">HLVA_06260</name>
</gene>
<keyword evidence="3" id="KW-1185">Reference proteome</keyword>
<dbReference type="EMBL" id="AP027059">
    <property type="protein sequence ID" value="BDU50057.1"/>
    <property type="molecule type" value="Genomic_DNA"/>
</dbReference>
<proteinExistence type="inferred from homology"/>
<comment type="similarity">
    <text evidence="1">Belongs to the asp23 family.</text>
</comment>
<dbReference type="InterPro" id="IPR005531">
    <property type="entry name" value="Asp23"/>
</dbReference>
<dbReference type="KEGG" id="haby:HLVA_06260"/>
<organism evidence="2 3">
    <name type="scientific">Haliovirga abyssi</name>
    <dbReference type="NCBI Taxonomy" id="2996794"/>
    <lineage>
        <taxon>Bacteria</taxon>
        <taxon>Fusobacteriati</taxon>
        <taxon>Fusobacteriota</taxon>
        <taxon>Fusobacteriia</taxon>
        <taxon>Fusobacteriales</taxon>
        <taxon>Haliovirgaceae</taxon>
        <taxon>Haliovirga</taxon>
    </lineage>
</organism>
<dbReference type="PANTHER" id="PTHR34297">
    <property type="entry name" value="HYPOTHETICAL CYTOSOLIC PROTEIN-RELATED"/>
    <property type="match status" value="1"/>
</dbReference>
<evidence type="ECO:0000256" key="1">
    <source>
        <dbReference type="ARBA" id="ARBA00005721"/>
    </source>
</evidence>
<dbReference type="RefSeq" id="WP_307904993.1">
    <property type="nucleotide sequence ID" value="NZ_AP027059.1"/>
</dbReference>
<name>A0AAU9DCN6_9FUSO</name>
<reference evidence="2 3" key="1">
    <citation type="submission" date="2022-11" db="EMBL/GenBank/DDBJ databases">
        <title>Haliovirga abyssi gen. nov., sp. nov., a mesophilic fermentative bacterium isolated from the Iheya North hydrothermal field and the proposal of Haliovirgaceae fam. nov.</title>
        <authorList>
            <person name="Miyazaki U."/>
            <person name="Tame A."/>
            <person name="Miyazaki J."/>
            <person name="Takai K."/>
            <person name="Sawayama S."/>
            <person name="Kitajima M."/>
            <person name="Okamoto A."/>
            <person name="Nakagawa S."/>
        </authorList>
    </citation>
    <scope>NUCLEOTIDE SEQUENCE [LARGE SCALE GENOMIC DNA]</scope>
    <source>
        <strain evidence="2 3">IC12</strain>
    </source>
</reference>
<dbReference type="Proteomes" id="UP001321582">
    <property type="component" value="Chromosome"/>
</dbReference>
<sequence>MAELGNVKIANEVVSIIAGIAASEVEGVYEMNGGVVEGLTGILGKKNLTKGVKVEVGEKECSVDVYLTMEYGVSIPDVSEKVQENVIKSINTMTGLKVVEVNIFVQGVYIKKDEPVVKVQEEVSETDIELK</sequence>
<dbReference type="Pfam" id="PF03780">
    <property type="entry name" value="Asp23"/>
    <property type="match status" value="1"/>
</dbReference>
<dbReference type="PANTHER" id="PTHR34297:SF2">
    <property type="entry name" value="ASP23_GLS24 FAMILY ENVELOPE STRESS RESPONSE PROTEIN"/>
    <property type="match status" value="1"/>
</dbReference>
<dbReference type="AlphaFoldDB" id="A0AAU9DCN6"/>
<protein>
    <submittedName>
        <fullName evidence="2">Alkaline-shock protein</fullName>
    </submittedName>
</protein>